<dbReference type="PANTHER" id="PTHR30437:SF4">
    <property type="entry name" value="TRANSCRIPTION ELONGATION FACTOR GREA"/>
    <property type="match status" value="1"/>
</dbReference>
<reference evidence="2 3" key="1">
    <citation type="submission" date="2023-01" db="EMBL/GenBank/DDBJ databases">
        <title>Psychrosphaera sp. nov., isolated from marine algae.</title>
        <authorList>
            <person name="Bayburt H."/>
            <person name="Choi B.J."/>
            <person name="Kim J.M."/>
            <person name="Choi D.G."/>
            <person name="Jeon C.O."/>
        </authorList>
    </citation>
    <scope>NUCLEOTIDE SEQUENCE [LARGE SCALE GENOMIC DNA]</scope>
    <source>
        <strain evidence="2 3">G1-22</strain>
    </source>
</reference>
<feature type="domain" description="Transcription elongation factor GreA/GreB C-terminal" evidence="1">
    <location>
        <begin position="85"/>
        <end position="162"/>
    </location>
</feature>
<sequence length="162" mass="17835">MHIDKQELIQSLIAELQQSLLNAVQAAKDAHDLATHDQSKAETQYDTVAIEAAYLAEGQSKRVEGFKQAIADWKMLKEKSLNGEAVVNVGSLVCVENEQEQVLYYLLGNEAGGLKLQFDDKCVTVISVLSPIGKALLGKEIDDEVQFKVGNETRLIAILEIH</sequence>
<dbReference type="InterPro" id="IPR023459">
    <property type="entry name" value="Tscrpt_elong_fac_GreA/B_fam"/>
</dbReference>
<evidence type="ECO:0000313" key="3">
    <source>
        <dbReference type="Proteomes" id="UP001528411"/>
    </source>
</evidence>
<accession>A0ABT5FED5</accession>
<gene>
    <name evidence="2" type="ORF">PN838_11700</name>
</gene>
<organism evidence="2 3">
    <name type="scientific">Psychrosphaera algicola</name>
    <dbReference type="NCBI Taxonomy" id="3023714"/>
    <lineage>
        <taxon>Bacteria</taxon>
        <taxon>Pseudomonadati</taxon>
        <taxon>Pseudomonadota</taxon>
        <taxon>Gammaproteobacteria</taxon>
        <taxon>Alteromonadales</taxon>
        <taxon>Pseudoalteromonadaceae</taxon>
        <taxon>Psychrosphaera</taxon>
    </lineage>
</organism>
<name>A0ABT5FED5_9GAMM</name>
<keyword evidence="2" id="KW-0648">Protein biosynthesis</keyword>
<dbReference type="InterPro" id="IPR001437">
    <property type="entry name" value="Tscrpt_elong_fac_GreA/B_C"/>
</dbReference>
<dbReference type="RefSeq" id="WP_215964255.1">
    <property type="nucleotide sequence ID" value="NZ_JAQOMS010000002.1"/>
</dbReference>
<protein>
    <submittedName>
        <fullName evidence="2">GreA/GreB family elongation factor</fullName>
    </submittedName>
</protein>
<evidence type="ECO:0000313" key="2">
    <source>
        <dbReference type="EMBL" id="MDC2889322.1"/>
    </source>
</evidence>
<dbReference type="Proteomes" id="UP001528411">
    <property type="component" value="Unassembled WGS sequence"/>
</dbReference>
<dbReference type="GO" id="GO:0003746">
    <property type="term" value="F:translation elongation factor activity"/>
    <property type="evidence" value="ECO:0007669"/>
    <property type="project" value="UniProtKB-KW"/>
</dbReference>
<dbReference type="InterPro" id="IPR018151">
    <property type="entry name" value="TF_GreA/GreB_CS"/>
</dbReference>
<dbReference type="EMBL" id="JAQOMS010000002">
    <property type="protein sequence ID" value="MDC2889322.1"/>
    <property type="molecule type" value="Genomic_DNA"/>
</dbReference>
<dbReference type="PIRSF" id="PIRSF006092">
    <property type="entry name" value="GreA_GreB"/>
    <property type="match status" value="1"/>
</dbReference>
<proteinExistence type="predicted"/>
<evidence type="ECO:0000259" key="1">
    <source>
        <dbReference type="Pfam" id="PF01272"/>
    </source>
</evidence>
<comment type="caution">
    <text evidence="2">The sequence shown here is derived from an EMBL/GenBank/DDBJ whole genome shotgun (WGS) entry which is preliminary data.</text>
</comment>
<dbReference type="PANTHER" id="PTHR30437">
    <property type="entry name" value="TRANSCRIPTION ELONGATION FACTOR GREA"/>
    <property type="match status" value="1"/>
</dbReference>
<dbReference type="PROSITE" id="PS00830">
    <property type="entry name" value="GREAB_2"/>
    <property type="match status" value="1"/>
</dbReference>
<keyword evidence="2" id="KW-0251">Elongation factor</keyword>
<keyword evidence="3" id="KW-1185">Reference proteome</keyword>
<dbReference type="Pfam" id="PF01272">
    <property type="entry name" value="GreA_GreB"/>
    <property type="match status" value="1"/>
</dbReference>